<dbReference type="Proteomes" id="UP000018763">
    <property type="component" value="Chromosome"/>
</dbReference>
<proteinExistence type="predicted"/>
<protein>
    <submittedName>
        <fullName evidence="1">Uncharacterized protein</fullName>
    </submittedName>
</protein>
<dbReference type="HOGENOM" id="CLU_2863012_0_0_11"/>
<reference evidence="1 2" key="1">
    <citation type="journal article" date="2014" name="Genome Announc.">
        <title>Complete Genome Sequence of Sterol-Transforming Mycobacterium neoaurum Strain VKM Ac-1815D.</title>
        <authorList>
            <person name="Shtratnikova V.Y."/>
            <person name="Bragin E.Y."/>
            <person name="Dovbnya D.V."/>
            <person name="Pekov Y.A."/>
            <person name="Schelkunov M.I."/>
            <person name="Strizhov N."/>
            <person name="Ivashina T.V."/>
            <person name="Ashapkin V.V."/>
            <person name="Donova M.V."/>
        </authorList>
    </citation>
    <scope>NUCLEOTIDE SEQUENCE [LARGE SCALE GENOMIC DNA]</scope>
    <source>
        <strain evidence="1 2">VKM Ac-1815D</strain>
    </source>
</reference>
<accession>V5XH92</accession>
<dbReference type="KEGG" id="mne:D174_04180"/>
<dbReference type="EMBL" id="CP006936">
    <property type="protein sequence ID" value="AHC27815.1"/>
    <property type="molecule type" value="Genomic_DNA"/>
</dbReference>
<sequence length="64" mass="7429">MRYFTDGHRFIRVHTDARVSDPAFGTAPAEAWQHRNQHWAVKPDLASRVMLTGDWRPCARPFHG</sequence>
<evidence type="ECO:0000313" key="1">
    <source>
        <dbReference type="EMBL" id="AHC27815.1"/>
    </source>
</evidence>
<evidence type="ECO:0000313" key="2">
    <source>
        <dbReference type="Proteomes" id="UP000018763"/>
    </source>
</evidence>
<organism evidence="1 2">
    <name type="scientific">Mycolicibacterium neoaurum VKM Ac-1815D</name>
    <dbReference type="NCBI Taxonomy" id="700508"/>
    <lineage>
        <taxon>Bacteria</taxon>
        <taxon>Bacillati</taxon>
        <taxon>Actinomycetota</taxon>
        <taxon>Actinomycetes</taxon>
        <taxon>Mycobacteriales</taxon>
        <taxon>Mycobacteriaceae</taxon>
        <taxon>Mycolicibacterium</taxon>
    </lineage>
</organism>
<name>V5XH92_MYCNE</name>
<gene>
    <name evidence="1" type="ORF">D174_04180</name>
</gene>
<dbReference type="AlphaFoldDB" id="V5XH92"/>
<keyword evidence="2" id="KW-1185">Reference proteome</keyword>